<keyword evidence="2 6" id="KW-0808">Transferase</keyword>
<dbReference type="RefSeq" id="WP_162344697.1">
    <property type="nucleotide sequence ID" value="NZ_JAAEAA010000002.1"/>
</dbReference>
<protein>
    <submittedName>
        <fullName evidence="6">1-acyl-sn-glycerol-3-phosphate acyltransferase</fullName>
    </submittedName>
</protein>
<evidence type="ECO:0000313" key="7">
    <source>
        <dbReference type="Proteomes" id="UP000478546"/>
    </source>
</evidence>
<evidence type="ECO:0000256" key="4">
    <source>
        <dbReference type="SAM" id="Phobius"/>
    </source>
</evidence>
<dbReference type="Pfam" id="PF01553">
    <property type="entry name" value="Acyltransferase"/>
    <property type="match status" value="1"/>
</dbReference>
<dbReference type="GO" id="GO:0006654">
    <property type="term" value="P:phosphatidic acid biosynthetic process"/>
    <property type="evidence" value="ECO:0007669"/>
    <property type="project" value="TreeGrafter"/>
</dbReference>
<evidence type="ECO:0000256" key="3">
    <source>
        <dbReference type="ARBA" id="ARBA00023315"/>
    </source>
</evidence>
<organism evidence="6 7">
    <name type="scientific">Pontibacter fetidus</name>
    <dbReference type="NCBI Taxonomy" id="2700082"/>
    <lineage>
        <taxon>Bacteria</taxon>
        <taxon>Pseudomonadati</taxon>
        <taxon>Bacteroidota</taxon>
        <taxon>Cytophagia</taxon>
        <taxon>Cytophagales</taxon>
        <taxon>Hymenobacteraceae</taxon>
        <taxon>Pontibacter</taxon>
    </lineage>
</organism>
<dbReference type="SMART" id="SM00563">
    <property type="entry name" value="PlsC"/>
    <property type="match status" value="1"/>
</dbReference>
<gene>
    <name evidence="6" type="ORF">GWO68_01825</name>
</gene>
<dbReference type="EMBL" id="JAAEAA010000002">
    <property type="protein sequence ID" value="NDK54643.1"/>
    <property type="molecule type" value="Genomic_DNA"/>
</dbReference>
<keyword evidence="4" id="KW-0812">Transmembrane</keyword>
<dbReference type="InterPro" id="IPR002123">
    <property type="entry name" value="Plipid/glycerol_acylTrfase"/>
</dbReference>
<dbReference type="CDD" id="cd07989">
    <property type="entry name" value="LPLAT_AGPAT-like"/>
    <property type="match status" value="1"/>
</dbReference>
<feature type="transmembrane region" description="Helical" evidence="4">
    <location>
        <begin position="12"/>
        <end position="30"/>
    </location>
</feature>
<accession>A0A6B2GXD5</accession>
<dbReference type="PANTHER" id="PTHR10434:SF11">
    <property type="entry name" value="1-ACYL-SN-GLYCEROL-3-PHOSPHATE ACYLTRANSFERASE"/>
    <property type="match status" value="1"/>
</dbReference>
<evidence type="ECO:0000259" key="5">
    <source>
        <dbReference type="SMART" id="SM00563"/>
    </source>
</evidence>
<keyword evidence="7" id="KW-1185">Reference proteome</keyword>
<dbReference type="GO" id="GO:0003841">
    <property type="term" value="F:1-acylglycerol-3-phosphate O-acyltransferase activity"/>
    <property type="evidence" value="ECO:0007669"/>
    <property type="project" value="TreeGrafter"/>
</dbReference>
<evidence type="ECO:0000256" key="1">
    <source>
        <dbReference type="ARBA" id="ARBA00005189"/>
    </source>
</evidence>
<sequence length="270" mass="31421">MKVLKYLSQRIYATWCCTWFIAPFVLVYPVQALLIRKQQWYRHAHNMNRVWSSIFLRMFLTPLQVEWRFKFDPKQRYIFTPNHSSYLDIPMMLRSIPGFLNFVGKSSLAKVPLWGKVYGTLYICVDRKSAMSSAKSYIQSKKTLDEGRSLVIFPEGTIAPLAGEELLEFKDGPFKIAIEKQVPVVPVTMPYNQHFMPDVEEVGLKIRRHPLKMIIHEPIETTGMTLQDLPALKERVFQIIQQELTKHNYTKDVNRYSNHQKISAPGQAGV</sequence>
<dbReference type="SUPFAM" id="SSF69593">
    <property type="entry name" value="Glycerol-3-phosphate (1)-acyltransferase"/>
    <property type="match status" value="1"/>
</dbReference>
<comment type="pathway">
    <text evidence="1">Lipid metabolism.</text>
</comment>
<name>A0A6B2GXD5_9BACT</name>
<dbReference type="PANTHER" id="PTHR10434">
    <property type="entry name" value="1-ACYL-SN-GLYCEROL-3-PHOSPHATE ACYLTRANSFERASE"/>
    <property type="match status" value="1"/>
</dbReference>
<feature type="domain" description="Phospholipid/glycerol acyltransferase" evidence="5">
    <location>
        <begin position="77"/>
        <end position="192"/>
    </location>
</feature>
<reference evidence="6 7" key="1">
    <citation type="submission" date="2020-01" db="EMBL/GenBank/DDBJ databases">
        <authorList>
            <person name="Kim M.K."/>
        </authorList>
    </citation>
    <scope>NUCLEOTIDE SEQUENCE [LARGE SCALE GENOMIC DNA]</scope>
    <source>
        <strain evidence="6 7">BT213</strain>
    </source>
</reference>
<comment type="caution">
    <text evidence="6">The sequence shown here is derived from an EMBL/GenBank/DDBJ whole genome shotgun (WGS) entry which is preliminary data.</text>
</comment>
<proteinExistence type="predicted"/>
<keyword evidence="3 6" id="KW-0012">Acyltransferase</keyword>
<dbReference type="Proteomes" id="UP000478546">
    <property type="component" value="Unassembled WGS sequence"/>
</dbReference>
<dbReference type="AlphaFoldDB" id="A0A6B2GXD5"/>
<keyword evidence="4" id="KW-0472">Membrane</keyword>
<evidence type="ECO:0000256" key="2">
    <source>
        <dbReference type="ARBA" id="ARBA00022679"/>
    </source>
</evidence>
<evidence type="ECO:0000313" key="6">
    <source>
        <dbReference type="EMBL" id="NDK54643.1"/>
    </source>
</evidence>
<keyword evidence="4" id="KW-1133">Transmembrane helix</keyword>